<feature type="compositionally biased region" description="Polar residues" evidence="3">
    <location>
        <begin position="1442"/>
        <end position="1458"/>
    </location>
</feature>
<feature type="compositionally biased region" description="Low complexity" evidence="3">
    <location>
        <begin position="1407"/>
        <end position="1418"/>
    </location>
</feature>
<feature type="region of interest" description="Disordered" evidence="3">
    <location>
        <begin position="1378"/>
        <end position="1479"/>
    </location>
</feature>
<dbReference type="PROSITE" id="PS50068">
    <property type="entry name" value="LDLRA_2"/>
    <property type="match status" value="1"/>
</dbReference>
<evidence type="ECO:0000256" key="2">
    <source>
        <dbReference type="PROSITE-ProRule" id="PRU00124"/>
    </source>
</evidence>
<keyword evidence="1 2" id="KW-1015">Disulfide bond</keyword>
<dbReference type="CDD" id="cd00112">
    <property type="entry name" value="LDLa"/>
    <property type="match status" value="1"/>
</dbReference>
<dbReference type="Proteomes" id="UP000024404">
    <property type="component" value="Unassembled WGS sequence"/>
</dbReference>
<dbReference type="PANTHER" id="PTHR37431">
    <property type="entry name" value="PROTEIN CBG06927"/>
    <property type="match status" value="1"/>
</dbReference>
<dbReference type="InterPro" id="IPR002542">
    <property type="entry name" value="T20D4.11-like_dom"/>
</dbReference>
<reference evidence="6" key="1">
    <citation type="submission" date="2013-10" db="EMBL/GenBank/DDBJ databases">
        <title>Genome sequencing of Onchocerca volvulus.</title>
        <authorList>
            <person name="Cotton J."/>
            <person name="Tsai J."/>
            <person name="Stanley E."/>
            <person name="Tracey A."/>
            <person name="Holroyd N."/>
            <person name="Lustigman S."/>
            <person name="Berriman M."/>
        </authorList>
    </citation>
    <scope>NUCLEOTIDE SEQUENCE</scope>
</reference>
<name>A0A8R1Y099_ONCVO</name>
<evidence type="ECO:0000313" key="6">
    <source>
        <dbReference type="Proteomes" id="UP000024404"/>
    </source>
</evidence>
<dbReference type="EnsemblMetazoa" id="OVOC8078.1">
    <property type="protein sequence ID" value="OVOC8078.1"/>
    <property type="gene ID" value="WBGene00244887"/>
</dbReference>
<evidence type="ECO:0000256" key="1">
    <source>
        <dbReference type="ARBA" id="ARBA00023157"/>
    </source>
</evidence>
<comment type="caution">
    <text evidence="2">Lacks conserved residue(s) required for the propagation of feature annotation.</text>
</comment>
<evidence type="ECO:0000313" key="5">
    <source>
        <dbReference type="EnsemblMetazoa" id="OVOC8078.1"/>
    </source>
</evidence>
<dbReference type="SMART" id="SM00192">
    <property type="entry name" value="LDLa"/>
    <property type="match status" value="1"/>
</dbReference>
<feature type="disulfide bond" evidence="2">
    <location>
        <begin position="52"/>
        <end position="70"/>
    </location>
</feature>
<dbReference type="Pfam" id="PF01579">
    <property type="entry name" value="DUF19"/>
    <property type="match status" value="2"/>
</dbReference>
<feature type="domain" description="T20D4.11-like" evidence="4">
    <location>
        <begin position="667"/>
        <end position="815"/>
    </location>
</feature>
<keyword evidence="6" id="KW-1185">Reference proteome</keyword>
<dbReference type="Gene3D" id="4.10.400.10">
    <property type="entry name" value="Low-density Lipoprotein Receptor"/>
    <property type="match status" value="1"/>
</dbReference>
<dbReference type="InterPro" id="IPR036055">
    <property type="entry name" value="LDL_receptor-like_sf"/>
</dbReference>
<dbReference type="InterPro" id="IPR002172">
    <property type="entry name" value="LDrepeatLR_classA_rpt"/>
</dbReference>
<proteinExistence type="predicted"/>
<dbReference type="SUPFAM" id="SSF57424">
    <property type="entry name" value="LDL receptor-like module"/>
    <property type="match status" value="1"/>
</dbReference>
<dbReference type="AlphaFoldDB" id="A0A8R1Y099"/>
<evidence type="ECO:0000256" key="3">
    <source>
        <dbReference type="SAM" id="MobiDB-lite"/>
    </source>
</evidence>
<reference evidence="5" key="2">
    <citation type="submission" date="2022-06" db="UniProtKB">
        <authorList>
            <consortium name="EnsemblMetazoa"/>
        </authorList>
    </citation>
    <scope>IDENTIFICATION</scope>
</reference>
<dbReference type="EMBL" id="CMVM020000244">
    <property type="status" value="NOT_ANNOTATED_CDS"/>
    <property type="molecule type" value="Genomic_DNA"/>
</dbReference>
<dbReference type="Pfam" id="PF00057">
    <property type="entry name" value="Ldl_recept_a"/>
    <property type="match status" value="1"/>
</dbReference>
<feature type="compositionally biased region" description="Polar residues" evidence="3">
    <location>
        <begin position="1378"/>
        <end position="1399"/>
    </location>
</feature>
<dbReference type="PANTHER" id="PTHR37431:SF5">
    <property type="entry name" value="PROTEIN CBG06905"/>
    <property type="match status" value="1"/>
</dbReference>
<organism evidence="5 6">
    <name type="scientific">Onchocerca volvulus</name>
    <dbReference type="NCBI Taxonomy" id="6282"/>
    <lineage>
        <taxon>Eukaryota</taxon>
        <taxon>Metazoa</taxon>
        <taxon>Ecdysozoa</taxon>
        <taxon>Nematoda</taxon>
        <taxon>Chromadorea</taxon>
        <taxon>Rhabditida</taxon>
        <taxon>Spirurina</taxon>
        <taxon>Spiruromorpha</taxon>
        <taxon>Filarioidea</taxon>
        <taxon>Onchocercidae</taxon>
        <taxon>Onchocerca</taxon>
    </lineage>
</organism>
<accession>A0A8R1Y099</accession>
<feature type="domain" description="T20D4.11-like" evidence="4">
    <location>
        <begin position="1172"/>
        <end position="1326"/>
    </location>
</feature>
<feature type="region of interest" description="Disordered" evidence="3">
    <location>
        <begin position="125"/>
        <end position="145"/>
    </location>
</feature>
<sequence length="1509" mass="168132">MNVQLNSGAGAQIPRINSHNLDTAAQISSKIRAKNQSSITRQIHCPSNTFRCGDGSCIPLNWINDGEADCRDLSDEKIRSTTKTIQRTTISESTEYPITLEEIFDDPFDHAVTFPSSLHQFSFSNSSSNQRSKEAKNSHSSSLNHADGCSNTIQTRVNQCSADLTDWIENLHQIDLTNSSMLNDEKRWRIMDQGCELLLEFRTCTETLDITACILPKSIEFWNSIELYACQLLLPSMKEYKSCFVNARNRQCAMQNAIIERGPPICQILASIRSDLHCIKMNGRNGCSVNALEVIEPLESETNHTYTQFACSYITAITSSASSSFSTKSADDSISVEDDGIPFNVLHMFSEVNTICSQINNKTEWKPIYRVVCEYQEKLVQQKQCFINASSTLVQCNQKPINSTICNALEQFSNNIDCALRVMLDACTIEAQNVVVGVQDALNDDFILHHCYADAVIDAKSIDNDEFRLNPTNERCSSEQENLALTCLVELVEVNRKIVELNRLNFLHEISQQNSTTMMEICNLYNKYDNCISNTVFSRSNGKRCAFNTPLNSLARIGLSPICSERSRTLLQENVECIQKIKHRTSSCQSGLSSLGLAIHNMLQGIHSEAYLCNSYYLIRDAFECGEKIFVEMCTTEAVQNLQQLRQLIVELGSEEVQHTSQSTMGCPPTEQKQFAACIESITTFQPHPLAVIKHPKQIDAACKQFVEFKNCQANISCHPLWAKGMIAMFDFACGTGYNVYTQVRQCVRKVTTREQIRKCVSEFSRSSPQIACQSSNKLLACSVPTINEKCGQLGAQFVTDYISKFLSVVDPKCKIGMQHNAKSIVGYNCTAEQNALIDQCAVPINELTTRIDELFEGGLQKFLANVKYLAPVFAKGCNLTNEFKHCLRPIIEKQSEQQCTVSSCLIQAGVGICDQADTAKAIDDNLACVFRQASIAEFGKCLRSTIATLKHFNLHALRRVLPQFINCVEDIVVKHCGQTPINVLRAISATDICPVSLNDQLISANHDMKQECVGEVQQKHSECIGDFYQNYRMLPIALLRDPSNIDTLCIEASKLTTCSYPICETNKQKALKALIEFICMRRDTYKKHSTCLTSVITSSEGSKCLASFLTTTLEQQCSFLANVANCVASQIYNTCGNEALTLSFDGMHIFANELNKSCNIQVPVASIKTSCAENDIIEYLQCESLIERFTFTPFSFIRNNSQWDEFCEVTKDYENCITNMTCRVEPISSANIALFQTICGNEESTTKSFLPCLTQFINSEIGQKCHEPFVGIDLLAKDSSQKICSTLESMLSCAAPELSAQCTEQALMHVVSMLHIWVRKFHPNCSISGSGSMKDTKMDEDFSLDSGPTHISIDQTVSSLSSTTIQPFIITASSFPNPESDASSLASDNFSETTTTNIPLPEFEFQTMSQSESTSTSDIELGWRSDMSSTVLSIPEPNPEPTNADNESTNSTSSVQKSPDSSPEPEPKAEVKDKKWKMKESGQMCGTLPSLWNWLIIIILPTLMHFVQ</sequence>
<feature type="disulfide bond" evidence="2">
    <location>
        <begin position="45"/>
        <end position="57"/>
    </location>
</feature>
<evidence type="ECO:0000259" key="4">
    <source>
        <dbReference type="Pfam" id="PF01579"/>
    </source>
</evidence>
<protein>
    <recommendedName>
        <fullName evidence="4">T20D4.11-like domain-containing protein</fullName>
    </recommendedName>
</protein>